<feature type="compositionally biased region" description="Pro residues" evidence="3">
    <location>
        <begin position="104"/>
        <end position="122"/>
    </location>
</feature>
<sequence length="323" mass="34399">MDYQYGRGGSGARGRGGDDVEAHIRQYNYDAYTAVVRAFSLGELSWAKDAVLTELRQHLDISGSDEAEIKMLVMRDEGIAQLRNGRLPGGSGKQSNKKQRMNPPAQPSPFTPAPKKPAPHPTPKAAAPPKSVKKPSGKDPSSHKKPTPGKLAPGGGAAVPKINELVGKRLKRHWGDDGWCEAVVSDHNAVTGEHCLVYEFNTPNESWEWCVLDDLSPNEVIYLPGPKVPIPQPAAQPAVTPVAASSKAKPSSSKKGGKSKAGGKAAADALLDADKLSMDLASAQSVDKVEKIKSTIQSREQEILAQLNALSSDSDSDEEASFP</sequence>
<dbReference type="SMART" id="SM01191">
    <property type="entry name" value="ENT"/>
    <property type="match status" value="1"/>
</dbReference>
<dbReference type="PANTHER" id="PTHR33432:SF22">
    <property type="entry name" value="OS10G0436850 PROTEIN"/>
    <property type="match status" value="1"/>
</dbReference>
<feature type="region of interest" description="Disordered" evidence="3">
    <location>
        <begin position="239"/>
        <end position="266"/>
    </location>
</feature>
<name>A0A7S0WGB8_9CHLO</name>
<dbReference type="GO" id="GO:0050832">
    <property type="term" value="P:defense response to fungus"/>
    <property type="evidence" value="ECO:0007669"/>
    <property type="project" value="InterPro"/>
</dbReference>
<dbReference type="PROSITE" id="PS51138">
    <property type="entry name" value="ENT"/>
    <property type="match status" value="1"/>
</dbReference>
<evidence type="ECO:0000256" key="3">
    <source>
        <dbReference type="SAM" id="MobiDB-lite"/>
    </source>
</evidence>
<dbReference type="InterPro" id="IPR033485">
    <property type="entry name" value="EMSY-LIKE_plant"/>
</dbReference>
<evidence type="ECO:0000313" key="5">
    <source>
        <dbReference type="EMBL" id="CAD8666288.1"/>
    </source>
</evidence>
<accession>A0A7S0WGB8</accession>
<dbReference type="Gene3D" id="1.10.1240.40">
    <property type="entry name" value="ENT domain"/>
    <property type="match status" value="1"/>
</dbReference>
<reference evidence="5" key="1">
    <citation type="submission" date="2021-01" db="EMBL/GenBank/DDBJ databases">
        <authorList>
            <person name="Corre E."/>
            <person name="Pelletier E."/>
            <person name="Niang G."/>
            <person name="Scheremetjew M."/>
            <person name="Finn R."/>
            <person name="Kale V."/>
            <person name="Holt S."/>
            <person name="Cochrane G."/>
            <person name="Meng A."/>
            <person name="Brown T."/>
            <person name="Cohen L."/>
        </authorList>
    </citation>
    <scope>NUCLEOTIDE SEQUENCE</scope>
    <source>
        <strain evidence="5">CCMP722</strain>
    </source>
</reference>
<evidence type="ECO:0000256" key="2">
    <source>
        <dbReference type="ARBA" id="ARBA00023242"/>
    </source>
</evidence>
<comment type="subcellular location">
    <subcellularLocation>
        <location evidence="1">Nucleus</location>
    </subcellularLocation>
</comment>
<gene>
    <name evidence="5" type="ORF">POBO1169_LOCUS8569</name>
</gene>
<feature type="domain" description="ENT" evidence="4">
    <location>
        <begin position="20"/>
        <end position="107"/>
    </location>
</feature>
<protein>
    <recommendedName>
        <fullName evidence="4">ENT domain-containing protein</fullName>
    </recommendedName>
</protein>
<organism evidence="5">
    <name type="scientific">Pyramimonas obovata</name>
    <dbReference type="NCBI Taxonomy" id="1411642"/>
    <lineage>
        <taxon>Eukaryota</taxon>
        <taxon>Viridiplantae</taxon>
        <taxon>Chlorophyta</taxon>
        <taxon>Pyramimonadophyceae</taxon>
        <taxon>Pyramimonadales</taxon>
        <taxon>Pyramimonadaceae</taxon>
        <taxon>Pyramimonas</taxon>
        <taxon>Pyramimonas incertae sedis</taxon>
    </lineage>
</organism>
<feature type="compositionally biased region" description="Low complexity" evidence="3">
    <location>
        <begin position="239"/>
        <end position="254"/>
    </location>
</feature>
<proteinExistence type="predicted"/>
<dbReference type="EMBL" id="HBFA01016748">
    <property type="protein sequence ID" value="CAD8666288.1"/>
    <property type="molecule type" value="Transcribed_RNA"/>
</dbReference>
<dbReference type="InterPro" id="IPR005491">
    <property type="entry name" value="ENT_dom"/>
</dbReference>
<keyword evidence="2" id="KW-0539">Nucleus</keyword>
<dbReference type="AlphaFoldDB" id="A0A7S0WGB8"/>
<dbReference type="GO" id="GO:0005634">
    <property type="term" value="C:nucleus"/>
    <property type="evidence" value="ECO:0007669"/>
    <property type="project" value="UniProtKB-SubCell"/>
</dbReference>
<dbReference type="CDD" id="cd20404">
    <property type="entry name" value="Tudor_Agenet_AtEML-like"/>
    <property type="match status" value="1"/>
</dbReference>
<dbReference type="PANTHER" id="PTHR33432">
    <property type="entry name" value="PROTEIN EMSY-LIKE 4"/>
    <property type="match status" value="1"/>
</dbReference>
<dbReference type="InterPro" id="IPR036142">
    <property type="entry name" value="ENT_dom-like_sf"/>
</dbReference>
<dbReference type="SUPFAM" id="SSF158639">
    <property type="entry name" value="ENT-like"/>
    <property type="match status" value="1"/>
</dbReference>
<dbReference type="Pfam" id="PF03735">
    <property type="entry name" value="ENT"/>
    <property type="match status" value="1"/>
</dbReference>
<evidence type="ECO:0000256" key="1">
    <source>
        <dbReference type="ARBA" id="ARBA00004123"/>
    </source>
</evidence>
<feature type="region of interest" description="Disordered" evidence="3">
    <location>
        <begin position="81"/>
        <end position="158"/>
    </location>
</feature>
<evidence type="ECO:0000259" key="4">
    <source>
        <dbReference type="PROSITE" id="PS51138"/>
    </source>
</evidence>